<dbReference type="PROSITE" id="PS51012">
    <property type="entry name" value="ABC_TM2"/>
    <property type="match status" value="1"/>
</dbReference>
<feature type="domain" description="ABC transmembrane type-2" evidence="9">
    <location>
        <begin position="187"/>
        <end position="422"/>
    </location>
</feature>
<reference evidence="10" key="1">
    <citation type="journal article" date="2014" name="Int. J. Syst. Evol. Microbiol.">
        <title>Complete genome sequence of Corynebacterium casei LMG S-19264T (=DSM 44701T), isolated from a smear-ripened cheese.</title>
        <authorList>
            <consortium name="US DOE Joint Genome Institute (JGI-PGF)"/>
            <person name="Walter F."/>
            <person name="Albersmeier A."/>
            <person name="Kalinowski J."/>
            <person name="Ruckert C."/>
        </authorList>
    </citation>
    <scope>NUCLEOTIDE SEQUENCE</scope>
    <source>
        <strain evidence="10">CGMCC 1.12924</strain>
    </source>
</reference>
<keyword evidence="3" id="KW-0813">Transport</keyword>
<dbReference type="PANTHER" id="PTHR30294">
    <property type="entry name" value="MEMBRANE COMPONENT OF ABC TRANSPORTER YHHJ-RELATED"/>
    <property type="match status" value="1"/>
</dbReference>
<comment type="subcellular location">
    <subcellularLocation>
        <location evidence="1">Cell membrane</location>
        <topology evidence="1">Multi-pass membrane protein</topology>
    </subcellularLocation>
</comment>
<dbReference type="InterPro" id="IPR013525">
    <property type="entry name" value="ABC2_TM"/>
</dbReference>
<keyword evidence="5 8" id="KW-0812">Transmembrane</keyword>
<evidence type="ECO:0000256" key="2">
    <source>
        <dbReference type="ARBA" id="ARBA00007783"/>
    </source>
</evidence>
<evidence type="ECO:0000259" key="9">
    <source>
        <dbReference type="PROSITE" id="PS51012"/>
    </source>
</evidence>
<protein>
    <submittedName>
        <fullName evidence="10">ABC transporter</fullName>
    </submittedName>
</protein>
<gene>
    <name evidence="10" type="ORF">GCM10011312_01410</name>
</gene>
<comment type="similarity">
    <text evidence="2">Belongs to the ABC-2 integral membrane protein family.</text>
</comment>
<keyword evidence="4" id="KW-1003">Cell membrane</keyword>
<organism evidence="10 11">
    <name type="scientific">Planktosalinus lacus</name>
    <dbReference type="NCBI Taxonomy" id="1526573"/>
    <lineage>
        <taxon>Bacteria</taxon>
        <taxon>Pseudomonadati</taxon>
        <taxon>Bacteroidota</taxon>
        <taxon>Flavobacteriia</taxon>
        <taxon>Flavobacteriales</taxon>
        <taxon>Flavobacteriaceae</taxon>
        <taxon>Planktosalinus</taxon>
    </lineage>
</organism>
<dbReference type="EMBL" id="BMGK01000001">
    <property type="protein sequence ID" value="GGD80840.1"/>
    <property type="molecule type" value="Genomic_DNA"/>
</dbReference>
<dbReference type="Pfam" id="PF12698">
    <property type="entry name" value="ABC2_membrane_3"/>
    <property type="match status" value="1"/>
</dbReference>
<feature type="transmembrane region" description="Helical" evidence="8">
    <location>
        <begin position="227"/>
        <end position="247"/>
    </location>
</feature>
<dbReference type="RefSeq" id="WP_188438473.1">
    <property type="nucleotide sequence ID" value="NZ_BMGK01000001.1"/>
</dbReference>
<proteinExistence type="inferred from homology"/>
<evidence type="ECO:0000313" key="10">
    <source>
        <dbReference type="EMBL" id="GGD80840.1"/>
    </source>
</evidence>
<dbReference type="InterPro" id="IPR051449">
    <property type="entry name" value="ABC-2_transporter_component"/>
</dbReference>
<dbReference type="AlphaFoldDB" id="A0A8J2V7Z0"/>
<evidence type="ECO:0000256" key="4">
    <source>
        <dbReference type="ARBA" id="ARBA00022475"/>
    </source>
</evidence>
<dbReference type="Proteomes" id="UP000652231">
    <property type="component" value="Unassembled WGS sequence"/>
</dbReference>
<reference evidence="10" key="2">
    <citation type="submission" date="2020-09" db="EMBL/GenBank/DDBJ databases">
        <authorList>
            <person name="Sun Q."/>
            <person name="Zhou Y."/>
        </authorList>
    </citation>
    <scope>NUCLEOTIDE SEQUENCE</scope>
    <source>
        <strain evidence="10">CGMCC 1.12924</strain>
    </source>
</reference>
<dbReference type="Gene3D" id="3.40.1710.10">
    <property type="entry name" value="abc type-2 transporter like domain"/>
    <property type="match status" value="1"/>
</dbReference>
<comment type="caution">
    <text evidence="10">The sequence shown here is derived from an EMBL/GenBank/DDBJ whole genome shotgun (WGS) entry which is preliminary data.</text>
</comment>
<keyword evidence="11" id="KW-1185">Reference proteome</keyword>
<dbReference type="PANTHER" id="PTHR30294:SF38">
    <property type="entry name" value="TRANSPORT PERMEASE PROTEIN"/>
    <property type="match status" value="1"/>
</dbReference>
<feature type="transmembrane region" description="Helical" evidence="8">
    <location>
        <begin position="343"/>
        <end position="361"/>
    </location>
</feature>
<evidence type="ECO:0000256" key="3">
    <source>
        <dbReference type="ARBA" id="ARBA00022448"/>
    </source>
</evidence>
<feature type="transmembrane region" description="Helical" evidence="8">
    <location>
        <begin position="21"/>
        <end position="40"/>
    </location>
</feature>
<evidence type="ECO:0000256" key="6">
    <source>
        <dbReference type="ARBA" id="ARBA00022989"/>
    </source>
</evidence>
<evidence type="ECO:0000313" key="11">
    <source>
        <dbReference type="Proteomes" id="UP000652231"/>
    </source>
</evidence>
<dbReference type="InterPro" id="IPR047817">
    <property type="entry name" value="ABC2_TM_bact-type"/>
</dbReference>
<dbReference type="GO" id="GO:0005886">
    <property type="term" value="C:plasma membrane"/>
    <property type="evidence" value="ECO:0007669"/>
    <property type="project" value="UniProtKB-SubCell"/>
</dbReference>
<feature type="transmembrane region" description="Helical" evidence="8">
    <location>
        <begin position="274"/>
        <end position="295"/>
    </location>
</feature>
<dbReference type="GO" id="GO:0140359">
    <property type="term" value="F:ABC-type transporter activity"/>
    <property type="evidence" value="ECO:0007669"/>
    <property type="project" value="InterPro"/>
</dbReference>
<keyword evidence="6 8" id="KW-1133">Transmembrane helix</keyword>
<evidence type="ECO:0000256" key="5">
    <source>
        <dbReference type="ARBA" id="ARBA00022692"/>
    </source>
</evidence>
<evidence type="ECO:0000256" key="1">
    <source>
        <dbReference type="ARBA" id="ARBA00004651"/>
    </source>
</evidence>
<name>A0A8J2V7Z0_9FLAO</name>
<evidence type="ECO:0000256" key="7">
    <source>
        <dbReference type="ARBA" id="ARBA00023136"/>
    </source>
</evidence>
<feature type="transmembrane region" description="Helical" evidence="8">
    <location>
        <begin position="397"/>
        <end position="418"/>
    </location>
</feature>
<sequence>MFHKLKRSVIKEILLQMRDPGGLIILFVMPLVLIITITLIQDSTFRSVSDTSIPILLVDNDHGTISQTVKEQLEKNGAFEMLSEIDGKPISEAFASEAVFKGKYQLAIVIPKHLSRDLQQKVNQNVQAILSDLGFEESETVIEEISPKEIKLYFDPATQMAFKNSVKNGIDKMIAQIENQSIYAAFQEQIGEDVGALFEEESFITFSEMKPSGEDEEVLPNSVQHNVPAWTLFAIFFIMVPLSINIVKEKQQGTLVRLISNPVSYAIVLAGKTITYLLICLIQFYLMVGVGVYLFPYFELPALDVSGHLFLMTIVALFSGLAAIGFGVLLGTIAKTPEQSAPFGATFVVILAAVGGVWIPVFAMPKIMQMIAVASPMNWGLEAFYDVLLRKGTIAAILPEIIFLLLFFIITVLFAIGYDKKERAV</sequence>
<accession>A0A8J2V7Z0</accession>
<evidence type="ECO:0000256" key="8">
    <source>
        <dbReference type="SAM" id="Phobius"/>
    </source>
</evidence>
<feature type="transmembrane region" description="Helical" evidence="8">
    <location>
        <begin position="307"/>
        <end position="331"/>
    </location>
</feature>
<keyword evidence="7 8" id="KW-0472">Membrane</keyword>